<reference evidence="1 2" key="1">
    <citation type="submission" date="2017-01" db="EMBL/GenBank/DDBJ databases">
        <title>Bacillus cereus isolates.</title>
        <authorList>
            <person name="Beno S.M."/>
        </authorList>
    </citation>
    <scope>NUCLEOTIDE SEQUENCE [LARGE SCALE GENOMIC DNA]</scope>
    <source>
        <strain evidence="1 2">FSL M7-1219</strain>
    </source>
</reference>
<name>A0A1S9UST0_BACCE</name>
<evidence type="ECO:0000313" key="2">
    <source>
        <dbReference type="Proteomes" id="UP000191124"/>
    </source>
</evidence>
<sequence length="78" mass="9213">MILHFDFVIFIFFKQEFHHIAIKLIKRNTLKMNKIRYSFCRIIGKDGVFCMSISVSDELQLFAQEIQSLLSPNTLFPT</sequence>
<accession>A0A1S9UST0</accession>
<dbReference type="AlphaFoldDB" id="A0A1S9UST0"/>
<dbReference type="EMBL" id="MUAL01000022">
    <property type="protein sequence ID" value="OOR24821.1"/>
    <property type="molecule type" value="Genomic_DNA"/>
</dbReference>
<dbReference type="Proteomes" id="UP000191124">
    <property type="component" value="Unassembled WGS sequence"/>
</dbReference>
<evidence type="ECO:0000313" key="1">
    <source>
        <dbReference type="EMBL" id="OOR24821.1"/>
    </source>
</evidence>
<organism evidence="1 2">
    <name type="scientific">Bacillus cereus</name>
    <dbReference type="NCBI Taxonomy" id="1396"/>
    <lineage>
        <taxon>Bacteria</taxon>
        <taxon>Bacillati</taxon>
        <taxon>Bacillota</taxon>
        <taxon>Bacilli</taxon>
        <taxon>Bacillales</taxon>
        <taxon>Bacillaceae</taxon>
        <taxon>Bacillus</taxon>
        <taxon>Bacillus cereus group</taxon>
    </lineage>
</organism>
<protein>
    <submittedName>
        <fullName evidence="1">Uncharacterized protein</fullName>
    </submittedName>
</protein>
<gene>
    <name evidence="1" type="ORF">BW892_14130</name>
</gene>
<comment type="caution">
    <text evidence="1">The sequence shown here is derived from an EMBL/GenBank/DDBJ whole genome shotgun (WGS) entry which is preliminary data.</text>
</comment>
<proteinExistence type="predicted"/>